<evidence type="ECO:0000256" key="9">
    <source>
        <dbReference type="ARBA" id="ARBA00024907"/>
    </source>
</evidence>
<dbReference type="InterPro" id="IPR036938">
    <property type="entry name" value="PAP2/HPO_sf"/>
</dbReference>
<protein>
    <recommendedName>
        <fullName evidence="11">Dolichyldiphosphatase</fullName>
        <ecNumber evidence="11">3.6.1.43</ecNumber>
    </recommendedName>
</protein>
<feature type="transmembrane region" description="Helical" evidence="11">
    <location>
        <begin position="93"/>
        <end position="112"/>
    </location>
</feature>
<dbReference type="GO" id="GO:0047874">
    <property type="term" value="F:dolichyldiphosphatase activity"/>
    <property type="evidence" value="ECO:0007669"/>
    <property type="project" value="UniProtKB-UniRule"/>
</dbReference>
<dbReference type="GO" id="GO:0005789">
    <property type="term" value="C:endoplasmic reticulum membrane"/>
    <property type="evidence" value="ECO:0007669"/>
    <property type="project" value="UniProtKB-SubCell"/>
</dbReference>
<feature type="transmembrane region" description="Helical" evidence="11">
    <location>
        <begin position="153"/>
        <end position="172"/>
    </location>
</feature>
<gene>
    <name evidence="13" type="ORF">ATEG_07049</name>
</gene>
<dbReference type="RefSeq" id="XP_001209735.1">
    <property type="nucleotide sequence ID" value="XM_001209735.1"/>
</dbReference>
<dbReference type="AlphaFoldDB" id="Q0CGZ3"/>
<keyword evidence="4 11" id="KW-0812">Transmembrane</keyword>
<keyword evidence="8 11" id="KW-0472">Membrane</keyword>
<dbReference type="EMBL" id="CH476603">
    <property type="protein sequence ID" value="EAU32433.1"/>
    <property type="molecule type" value="Genomic_DNA"/>
</dbReference>
<evidence type="ECO:0000256" key="11">
    <source>
        <dbReference type="RuleBase" id="RU367078"/>
    </source>
</evidence>
<dbReference type="Gene3D" id="1.20.144.10">
    <property type="entry name" value="Phosphatidic acid phosphatase type 2/haloperoxidase"/>
    <property type="match status" value="1"/>
</dbReference>
<dbReference type="UniPathway" id="UPA00378"/>
<dbReference type="SMART" id="SM00014">
    <property type="entry name" value="acidPPc"/>
    <property type="match status" value="1"/>
</dbReference>
<dbReference type="OMA" id="VYATLIW"/>
<dbReference type="InterPro" id="IPR000326">
    <property type="entry name" value="PAP2/HPO"/>
</dbReference>
<dbReference type="GeneID" id="4318894"/>
<evidence type="ECO:0000313" key="14">
    <source>
        <dbReference type="Proteomes" id="UP000007963"/>
    </source>
</evidence>
<keyword evidence="5 11" id="KW-0378">Hydrolase</keyword>
<feature type="transmembrane region" description="Helical" evidence="11">
    <location>
        <begin position="25"/>
        <end position="45"/>
    </location>
</feature>
<feature type="domain" description="Phosphatidic acid phosphatase type 2/haloperoxidase" evidence="12">
    <location>
        <begin position="52"/>
        <end position="170"/>
    </location>
</feature>
<evidence type="ECO:0000256" key="5">
    <source>
        <dbReference type="ARBA" id="ARBA00022801"/>
    </source>
</evidence>
<accession>Q0CGZ3</accession>
<dbReference type="InterPro" id="IPR039667">
    <property type="entry name" value="Dolichyldiphosphatase_PAP2"/>
</dbReference>
<dbReference type="VEuPathDB" id="FungiDB:ATEG_07049"/>
<dbReference type="SUPFAM" id="SSF48317">
    <property type="entry name" value="Acid phosphatase/Vanadium-dependent haloperoxidase"/>
    <property type="match status" value="1"/>
</dbReference>
<keyword evidence="6 11" id="KW-0256">Endoplasmic reticulum</keyword>
<dbReference type="EC" id="3.6.1.43" evidence="11"/>
<comment type="function">
    <text evidence="9 11">Required for efficient N-glycosylation. Necessary for maintaining optimal levels of dolichol-linked oligosaccharides. Hydrolyzes dolichyl pyrophosphate at a very high rate and dolichyl monophosphate at a much lower rate. Does not act on phosphatidate.</text>
</comment>
<sequence length="233" mass="26176">MDDTHLASFSLTHVHYNPNDPLSFLSAWLALVPQALCVVYATLIWSSREAEVLLMFAGQMGCEALNFVLKRIIKEERPKQMFGKGYGMPSSHAQFMAYFAVYLSLFLLFRHVPTTSSQSALSFCMRSILAVGLSVGAAAVAISRIYLNYHTPRQVLAGCAAGIACALAWFCITGSLRAHGWIDWASDLEVARFFRLRDLVVTEDLTEAGWQRWEAKRKLRRRENSDYLAAKSK</sequence>
<reference evidence="14" key="1">
    <citation type="submission" date="2005-09" db="EMBL/GenBank/DDBJ databases">
        <title>Annotation of the Aspergillus terreus NIH2624 genome.</title>
        <authorList>
            <person name="Birren B.W."/>
            <person name="Lander E.S."/>
            <person name="Galagan J.E."/>
            <person name="Nusbaum C."/>
            <person name="Devon K."/>
            <person name="Henn M."/>
            <person name="Ma L.-J."/>
            <person name="Jaffe D.B."/>
            <person name="Butler J."/>
            <person name="Alvarez P."/>
            <person name="Gnerre S."/>
            <person name="Grabherr M."/>
            <person name="Kleber M."/>
            <person name="Mauceli E.W."/>
            <person name="Brockman W."/>
            <person name="Rounsley S."/>
            <person name="Young S.K."/>
            <person name="LaButti K."/>
            <person name="Pushparaj V."/>
            <person name="DeCaprio D."/>
            <person name="Crawford M."/>
            <person name="Koehrsen M."/>
            <person name="Engels R."/>
            <person name="Montgomery P."/>
            <person name="Pearson M."/>
            <person name="Howarth C."/>
            <person name="Larson L."/>
            <person name="Luoma S."/>
            <person name="White J."/>
            <person name="Alvarado L."/>
            <person name="Kodira C.D."/>
            <person name="Zeng Q."/>
            <person name="Oleary S."/>
            <person name="Yandava C."/>
            <person name="Denning D.W."/>
            <person name="Nierman W.C."/>
            <person name="Milne T."/>
            <person name="Madden K."/>
        </authorList>
    </citation>
    <scope>NUCLEOTIDE SEQUENCE [LARGE SCALE GENOMIC DNA]</scope>
    <source>
        <strain evidence="14">NIH 2624 / FGSC A1156</strain>
    </source>
</reference>
<evidence type="ECO:0000256" key="7">
    <source>
        <dbReference type="ARBA" id="ARBA00022989"/>
    </source>
</evidence>
<evidence type="ECO:0000256" key="10">
    <source>
        <dbReference type="ARBA" id="ARBA00047349"/>
    </source>
</evidence>
<dbReference type="Proteomes" id="UP000007963">
    <property type="component" value="Unassembled WGS sequence"/>
</dbReference>
<evidence type="ECO:0000313" key="13">
    <source>
        <dbReference type="EMBL" id="EAU32433.1"/>
    </source>
</evidence>
<dbReference type="eggNOG" id="KOG3146">
    <property type="taxonomic scope" value="Eukaryota"/>
</dbReference>
<name>Q0CGZ3_ASPTN</name>
<dbReference type="HOGENOM" id="CLU_074922_0_0_1"/>
<dbReference type="OrthoDB" id="302705at2759"/>
<evidence type="ECO:0000256" key="3">
    <source>
        <dbReference type="ARBA" id="ARBA00005518"/>
    </source>
</evidence>
<proteinExistence type="inferred from homology"/>
<evidence type="ECO:0000256" key="6">
    <source>
        <dbReference type="ARBA" id="ARBA00022824"/>
    </source>
</evidence>
<dbReference type="Pfam" id="PF01569">
    <property type="entry name" value="PAP2"/>
    <property type="match status" value="1"/>
</dbReference>
<comment type="subcellular location">
    <subcellularLocation>
        <location evidence="1 11">Endoplasmic reticulum membrane</location>
        <topology evidence="1 11">Multi-pass membrane protein</topology>
    </subcellularLocation>
</comment>
<dbReference type="STRING" id="341663.Q0CGZ3"/>
<feature type="transmembrane region" description="Helical" evidence="11">
    <location>
        <begin position="124"/>
        <end position="147"/>
    </location>
</feature>
<evidence type="ECO:0000256" key="2">
    <source>
        <dbReference type="ARBA" id="ARBA00004922"/>
    </source>
</evidence>
<evidence type="ECO:0000256" key="4">
    <source>
        <dbReference type="ARBA" id="ARBA00022692"/>
    </source>
</evidence>
<comment type="pathway">
    <text evidence="2 11">Protein modification; protein glycosylation.</text>
</comment>
<dbReference type="GO" id="GO:0008610">
    <property type="term" value="P:lipid biosynthetic process"/>
    <property type="evidence" value="ECO:0007669"/>
    <property type="project" value="EnsemblFungi"/>
</dbReference>
<dbReference type="PANTHER" id="PTHR11247:SF1">
    <property type="entry name" value="DOLICHYLDIPHOSPHATASE 1"/>
    <property type="match status" value="1"/>
</dbReference>
<evidence type="ECO:0000256" key="8">
    <source>
        <dbReference type="ARBA" id="ARBA00023136"/>
    </source>
</evidence>
<organism evidence="13 14">
    <name type="scientific">Aspergillus terreus (strain NIH 2624 / FGSC A1156)</name>
    <dbReference type="NCBI Taxonomy" id="341663"/>
    <lineage>
        <taxon>Eukaryota</taxon>
        <taxon>Fungi</taxon>
        <taxon>Dikarya</taxon>
        <taxon>Ascomycota</taxon>
        <taxon>Pezizomycotina</taxon>
        <taxon>Eurotiomycetes</taxon>
        <taxon>Eurotiomycetidae</taxon>
        <taxon>Eurotiales</taxon>
        <taxon>Aspergillaceae</taxon>
        <taxon>Aspergillus</taxon>
        <taxon>Aspergillus subgen. Circumdati</taxon>
    </lineage>
</organism>
<dbReference type="GO" id="GO:0006487">
    <property type="term" value="P:protein N-linked glycosylation"/>
    <property type="evidence" value="ECO:0007669"/>
    <property type="project" value="UniProtKB-UniRule"/>
</dbReference>
<dbReference type="CDD" id="cd03382">
    <property type="entry name" value="PAP2_dolichyldiphosphatase"/>
    <property type="match status" value="1"/>
</dbReference>
<keyword evidence="7 11" id="KW-1133">Transmembrane helix</keyword>
<evidence type="ECO:0000259" key="12">
    <source>
        <dbReference type="SMART" id="SM00014"/>
    </source>
</evidence>
<comment type="similarity">
    <text evidence="3 11">Belongs to the dolichyldiphosphatase family.</text>
</comment>
<dbReference type="PANTHER" id="PTHR11247">
    <property type="entry name" value="PALMITOYL-PROTEIN THIOESTERASE/DOLICHYLDIPHOSPHATASE 1"/>
    <property type="match status" value="1"/>
</dbReference>
<comment type="catalytic activity">
    <reaction evidence="10 11">
        <text>a di-trans,poly-cis-dolichyl diphosphate + H2O = a di-trans,poly-cis-dolichyl phosphate + phosphate + H(+)</text>
        <dbReference type="Rhea" id="RHEA:14385"/>
        <dbReference type="Rhea" id="RHEA-COMP:19498"/>
        <dbReference type="Rhea" id="RHEA-COMP:19506"/>
        <dbReference type="ChEBI" id="CHEBI:15377"/>
        <dbReference type="ChEBI" id="CHEBI:15378"/>
        <dbReference type="ChEBI" id="CHEBI:43474"/>
        <dbReference type="ChEBI" id="CHEBI:57497"/>
        <dbReference type="ChEBI" id="CHEBI:57683"/>
        <dbReference type="EC" id="3.6.1.43"/>
    </reaction>
</comment>
<evidence type="ECO:0000256" key="1">
    <source>
        <dbReference type="ARBA" id="ARBA00004477"/>
    </source>
</evidence>
<dbReference type="FunFam" id="1.20.144.10:FF:000003">
    <property type="entry name" value="Dolichyldiphosphatase 1"/>
    <property type="match status" value="1"/>
</dbReference>